<dbReference type="GO" id="GO:0000922">
    <property type="term" value="C:spindle pole"/>
    <property type="evidence" value="ECO:0007669"/>
    <property type="project" value="UniProtKB-SubCell"/>
</dbReference>
<dbReference type="Pfam" id="PF07986">
    <property type="entry name" value="TBCC"/>
    <property type="match status" value="1"/>
</dbReference>
<evidence type="ECO:0000256" key="4">
    <source>
        <dbReference type="ARBA" id="ARBA00017559"/>
    </source>
</evidence>
<dbReference type="AlphaFoldDB" id="A0A7S0V4B7"/>
<dbReference type="InterPro" id="IPR039589">
    <property type="entry name" value="TBCC1"/>
</dbReference>
<feature type="compositionally biased region" description="Low complexity" evidence="7">
    <location>
        <begin position="549"/>
        <end position="564"/>
    </location>
</feature>
<dbReference type="SMART" id="SM00673">
    <property type="entry name" value="CARP"/>
    <property type="match status" value="2"/>
</dbReference>
<feature type="region of interest" description="Disordered" evidence="7">
    <location>
        <begin position="165"/>
        <end position="185"/>
    </location>
</feature>
<dbReference type="PANTHER" id="PTHR16052:SF0">
    <property type="entry name" value="TBCC DOMAIN-CONTAINING PROTEIN 1"/>
    <property type="match status" value="1"/>
</dbReference>
<feature type="region of interest" description="Disordered" evidence="7">
    <location>
        <begin position="546"/>
        <end position="572"/>
    </location>
</feature>
<feature type="domain" description="C-CAP/cofactor C-like" evidence="8">
    <location>
        <begin position="389"/>
        <end position="527"/>
    </location>
</feature>
<evidence type="ECO:0000256" key="1">
    <source>
        <dbReference type="ARBA" id="ARBA00004300"/>
    </source>
</evidence>
<evidence type="ECO:0000313" key="9">
    <source>
        <dbReference type="EMBL" id="CAD8779951.1"/>
    </source>
</evidence>
<evidence type="ECO:0000259" key="8">
    <source>
        <dbReference type="PROSITE" id="PS51329"/>
    </source>
</evidence>
<dbReference type="Gene3D" id="2.160.20.70">
    <property type="match status" value="1"/>
</dbReference>
<keyword evidence="6" id="KW-0206">Cytoskeleton</keyword>
<name>A0A7S0V4B7_9CHLO</name>
<feature type="compositionally biased region" description="Low complexity" evidence="7">
    <location>
        <begin position="615"/>
        <end position="626"/>
    </location>
</feature>
<sequence>MQPRKEVLEYGLLPMQTLCPQVDSITALQHLFYKLYSASVASSNGKRIIRASDVMTILDLNNTQYEVIQEILSALSTSNVNANGLPVALGMEQVFLHELACYLLVLMYSRESIRLDTADVWPENAPNVGPSSTTASHSPFGSPGGFGGAAAATAAAAADALLSPTRAGTGTSSNGAGSRSPGGGRSLLRQQLQQHLKQQVLIARGLSEFLRRHLRVALEFVSDTPPPLLDDVLISSSVIDRLDFLFTVSPSNNTAISSSSCSALGSLSSSSPTTPLSTGTSAIGLSSPHNHLLSNAVLSAATMTGMPLVSGNGSAALLPKASPSWPLPLDLALGALKALWGGDAGTLAIAASGPLPAELVLGSLSGLESPRTSLAIQGGSPRLSPCRSPGGSSTLLGSQDYSHISGVVKGSVVRGEDSFPGGDLHVSDCHDSVVYALAPLRSALVAGCSDCTIVLGAVGRLVRIERCDRTQILCCGNRIIVSSCHDCTFFLGTPRGPIFVGDNRFLRLAPFNTRYERQVSHIVESGVRSDLPNLWNHPILLQPRDRRVSNNINNDNSNNNNNGSNPPPSKACYSLLPPDEFLPFVVPFVGGTGPLAGGAAPSHVTRWGHLGQGLAKQQAALQQQQQQGGGGGNGVLSSSTSAPAPSFVWPLPTDYSMSLQKKLGMTHELRTKFKQVGLSREKERELNDSIQAYFKDWLYGNGSMLRQVYDLSLLEKEEMAAATALSSHAGSTGVSIPPFAGFDSVGSAGGGGGATSVVNAAEGSRRN</sequence>
<dbReference type="PANTHER" id="PTHR16052">
    <property type="entry name" value="TBCC DOMAIN-CONTAINING PROTEIN 1"/>
    <property type="match status" value="1"/>
</dbReference>
<reference evidence="9" key="1">
    <citation type="submission" date="2021-01" db="EMBL/GenBank/DDBJ databases">
        <authorList>
            <person name="Corre E."/>
            <person name="Pelletier E."/>
            <person name="Niang G."/>
            <person name="Scheremetjew M."/>
            <person name="Finn R."/>
            <person name="Kale V."/>
            <person name="Holt S."/>
            <person name="Cochrane G."/>
            <person name="Meng A."/>
            <person name="Brown T."/>
            <person name="Cohen L."/>
        </authorList>
    </citation>
    <scope>NUCLEOTIDE SEQUENCE</scope>
    <source>
        <strain evidence="9">SAG 63-3</strain>
    </source>
</reference>
<evidence type="ECO:0000256" key="2">
    <source>
        <dbReference type="ARBA" id="ARBA00004647"/>
    </source>
</evidence>
<organism evidence="9">
    <name type="scientific">Polytomella parva</name>
    <dbReference type="NCBI Taxonomy" id="51329"/>
    <lineage>
        <taxon>Eukaryota</taxon>
        <taxon>Viridiplantae</taxon>
        <taxon>Chlorophyta</taxon>
        <taxon>core chlorophytes</taxon>
        <taxon>Chlorophyceae</taxon>
        <taxon>CS clade</taxon>
        <taxon>Chlamydomonadales</taxon>
        <taxon>Chlamydomonadaceae</taxon>
        <taxon>Polytomella</taxon>
    </lineage>
</organism>
<evidence type="ECO:0000256" key="5">
    <source>
        <dbReference type="ARBA" id="ARBA00022490"/>
    </source>
</evidence>
<evidence type="ECO:0000256" key="3">
    <source>
        <dbReference type="ARBA" id="ARBA00008848"/>
    </source>
</evidence>
<comment type="subcellular location">
    <subcellularLocation>
        <location evidence="1">Cytoplasm</location>
        <location evidence="1">Cytoskeleton</location>
        <location evidence="1">Microtubule organizing center</location>
        <location evidence="1">Centrosome</location>
    </subcellularLocation>
    <subcellularLocation>
        <location evidence="2">Cytoplasm</location>
        <location evidence="2">Cytoskeleton</location>
        <location evidence="2">Spindle pole</location>
    </subcellularLocation>
</comment>
<accession>A0A7S0V4B7</accession>
<dbReference type="InterPro" id="IPR012945">
    <property type="entry name" value="Tubulin-bd_cofactor_C_dom"/>
</dbReference>
<gene>
    <name evidence="9" type="ORF">PPAR00522_LOCUS14592</name>
</gene>
<keyword evidence="5" id="KW-0963">Cytoplasm</keyword>
<dbReference type="EMBL" id="HBFM01022452">
    <property type="protein sequence ID" value="CAD8779951.1"/>
    <property type="molecule type" value="Transcribed_RNA"/>
</dbReference>
<dbReference type="InterPro" id="IPR006599">
    <property type="entry name" value="CARP_motif"/>
</dbReference>
<proteinExistence type="inferred from homology"/>
<feature type="region of interest" description="Disordered" evidence="7">
    <location>
        <begin position="615"/>
        <end position="639"/>
    </location>
</feature>
<dbReference type="InterPro" id="IPR016098">
    <property type="entry name" value="CAP/MinC_C"/>
</dbReference>
<protein>
    <recommendedName>
        <fullName evidence="4">TBCC domain-containing protein 1</fullName>
    </recommendedName>
</protein>
<evidence type="ECO:0000256" key="6">
    <source>
        <dbReference type="ARBA" id="ARBA00023212"/>
    </source>
</evidence>
<comment type="similarity">
    <text evidence="3">Belongs to the TBCC family.</text>
</comment>
<dbReference type="PROSITE" id="PS51329">
    <property type="entry name" value="C_CAP_COFACTOR_C"/>
    <property type="match status" value="1"/>
</dbReference>
<feature type="compositionally biased region" description="Low complexity" evidence="7">
    <location>
        <begin position="165"/>
        <end position="179"/>
    </location>
</feature>
<evidence type="ECO:0000256" key="7">
    <source>
        <dbReference type="SAM" id="MobiDB-lite"/>
    </source>
</evidence>
<dbReference type="InterPro" id="IPR017901">
    <property type="entry name" value="C-CAP_CF_C-like"/>
</dbReference>